<dbReference type="RefSeq" id="WP_066180309.1">
    <property type="nucleotide sequence ID" value="NZ_LQZT01000023.1"/>
</dbReference>
<dbReference type="PANTHER" id="PTHR11365">
    <property type="entry name" value="5-OXOPROLINASE RELATED"/>
    <property type="match status" value="1"/>
</dbReference>
<evidence type="ECO:0000313" key="5">
    <source>
        <dbReference type="Proteomes" id="UP000094795"/>
    </source>
</evidence>
<evidence type="ECO:0000259" key="2">
    <source>
        <dbReference type="Pfam" id="PF05378"/>
    </source>
</evidence>
<dbReference type="InterPro" id="IPR049517">
    <property type="entry name" value="ACX-like_C"/>
</dbReference>
<reference evidence="4 5" key="1">
    <citation type="submission" date="2015-12" db="EMBL/GenBank/DDBJ databases">
        <authorList>
            <person name="Shamseldin A."/>
            <person name="Moawad H."/>
            <person name="Abd El-Rahim W.M."/>
            <person name="Sadowsky M.J."/>
        </authorList>
    </citation>
    <scope>NUCLEOTIDE SEQUENCE [LARGE SCALE GENOMIC DNA]</scope>
    <source>
        <strain evidence="4 5">JC234</strain>
    </source>
</reference>
<dbReference type="GO" id="GO:0006749">
    <property type="term" value="P:glutathione metabolic process"/>
    <property type="evidence" value="ECO:0007669"/>
    <property type="project" value="TreeGrafter"/>
</dbReference>
<evidence type="ECO:0000259" key="1">
    <source>
        <dbReference type="Pfam" id="PF01968"/>
    </source>
</evidence>
<dbReference type="Proteomes" id="UP000094795">
    <property type="component" value="Unassembled WGS sequence"/>
</dbReference>
<dbReference type="Pfam" id="PF01968">
    <property type="entry name" value="Hydantoinase_A"/>
    <property type="match status" value="1"/>
</dbReference>
<dbReference type="PANTHER" id="PTHR11365:SF23">
    <property type="entry name" value="HYPOTHETICAL 5-OXOPROLINASE (EUROFUNG)-RELATED"/>
    <property type="match status" value="1"/>
</dbReference>
<dbReference type="InterPro" id="IPR008040">
    <property type="entry name" value="Hydant_A_N"/>
</dbReference>
<keyword evidence="5" id="KW-1185">Reference proteome</keyword>
<dbReference type="STRING" id="1480615.AWJ14_07815"/>
<name>A0A1C1YU24_9HYPH</name>
<dbReference type="EMBL" id="LQZT01000023">
    <property type="protein sequence ID" value="OCW57048.1"/>
    <property type="molecule type" value="Genomic_DNA"/>
</dbReference>
<sequence length="685" mass="72761">MSYRVGVDIGGTFADFCAFDETIGTMGTVKVLTTPDRPGQEVIDGLKALEDRFGIKPADISYFTHGTTVGINAIIMRKGIRLAMFTTENFCDVLELARLKMPDPYHLLSSRPEPLVTRDLVFGVSERILADGSVDTPLDPESLKAAVDAARARGAEGIVISFLHSYRNPAHELEAKRLISEIAPELHVFCSHQVRPIIREYERTSTAVIHGYVQPRVSQYLSALQDALGGLGVAPEPMITKSNGGVMSVEVGKSACVEMLLSGTAAGVMGAAFVARAAGEDKVLSLDIGGTSADVAIITGGQPGYGMNETVGDFPIYVPTVSVTSIGEGGGSIARIDTAGLLTVGPDSAGSTPGPAAYGRGGTNATITDAFVSLGLLDLSTLGYGMVSVDRNKAVAVIEPLAHKLGSTLEATAEGIIGIAVSGMFREVTKLCSRRGIDVQEFSLLAFGGGGPMMACFLARDLGMKRVIVPQSPGVLSALGGLTADVRNDFTETAYYDLDAANTPRMRETIDRLIEKARHWMVEEQHYHGTPVFHAAGEMRYRGQSFEIEVPIDPAAVAAGDVSPITEAFHAEHRRLYGHADTDAPIQIIAINFVVTGHSVKPTLSKSDPEPRDVAPEKTIHAHVDGARREVALYRRSELTPGARFGSPCVIAQDDTTTIVPTGFTGTVDSHGNLILTLTETAHAH</sequence>
<dbReference type="Pfam" id="PF19278">
    <property type="entry name" value="Hydant_A_C"/>
    <property type="match status" value="1"/>
</dbReference>
<dbReference type="InterPro" id="IPR045079">
    <property type="entry name" value="Oxoprolinase-like"/>
</dbReference>
<dbReference type="AlphaFoldDB" id="A0A1C1YU24"/>
<dbReference type="InterPro" id="IPR043129">
    <property type="entry name" value="ATPase_NBD"/>
</dbReference>
<evidence type="ECO:0000259" key="3">
    <source>
        <dbReference type="Pfam" id="PF19278"/>
    </source>
</evidence>
<feature type="domain" description="Hydantoinase A/oxoprolinase" evidence="1">
    <location>
        <begin position="203"/>
        <end position="489"/>
    </location>
</feature>
<proteinExistence type="predicted"/>
<dbReference type="GO" id="GO:0017168">
    <property type="term" value="F:5-oxoprolinase (ATP-hydrolyzing) activity"/>
    <property type="evidence" value="ECO:0007669"/>
    <property type="project" value="TreeGrafter"/>
</dbReference>
<dbReference type="OrthoDB" id="9759608at2"/>
<dbReference type="InterPro" id="IPR002821">
    <property type="entry name" value="Hydantoinase_A"/>
</dbReference>
<organism evidence="4 5">
    <name type="scientific">Hoeflea olei</name>
    <dbReference type="NCBI Taxonomy" id="1480615"/>
    <lineage>
        <taxon>Bacteria</taxon>
        <taxon>Pseudomonadati</taxon>
        <taxon>Pseudomonadota</taxon>
        <taxon>Alphaproteobacteria</taxon>
        <taxon>Hyphomicrobiales</taxon>
        <taxon>Rhizobiaceae</taxon>
        <taxon>Hoeflea</taxon>
    </lineage>
</organism>
<evidence type="ECO:0000313" key="4">
    <source>
        <dbReference type="EMBL" id="OCW57048.1"/>
    </source>
</evidence>
<protein>
    <submittedName>
        <fullName evidence="4">Hydantoinase</fullName>
    </submittedName>
</protein>
<dbReference type="Pfam" id="PF05378">
    <property type="entry name" value="Hydant_A_N"/>
    <property type="match status" value="1"/>
</dbReference>
<dbReference type="GO" id="GO:0005829">
    <property type="term" value="C:cytosol"/>
    <property type="evidence" value="ECO:0007669"/>
    <property type="project" value="TreeGrafter"/>
</dbReference>
<feature type="domain" description="Acetophenone carboxylase-like C-terminal" evidence="3">
    <location>
        <begin position="501"/>
        <end position="672"/>
    </location>
</feature>
<gene>
    <name evidence="4" type="ORF">AWJ14_07815</name>
</gene>
<dbReference type="SUPFAM" id="SSF53067">
    <property type="entry name" value="Actin-like ATPase domain"/>
    <property type="match status" value="1"/>
</dbReference>
<feature type="domain" description="Hydantoinase/oxoprolinase N-terminal" evidence="2">
    <location>
        <begin position="4"/>
        <end position="182"/>
    </location>
</feature>
<comment type="caution">
    <text evidence="4">The sequence shown here is derived from an EMBL/GenBank/DDBJ whole genome shotgun (WGS) entry which is preliminary data.</text>
</comment>
<accession>A0A1C1YU24</accession>